<dbReference type="PANTHER" id="PTHR34187:SF2">
    <property type="entry name" value="DUF202 DOMAIN-CONTAINING PROTEIN"/>
    <property type="match status" value="1"/>
</dbReference>
<evidence type="ECO:0000256" key="4">
    <source>
        <dbReference type="ARBA" id="ARBA00022989"/>
    </source>
</evidence>
<evidence type="ECO:0000256" key="1">
    <source>
        <dbReference type="ARBA" id="ARBA00004651"/>
    </source>
</evidence>
<feature type="transmembrane region" description="Helical" evidence="7">
    <location>
        <begin position="58"/>
        <end position="82"/>
    </location>
</feature>
<keyword evidence="10" id="KW-1185">Reference proteome</keyword>
<evidence type="ECO:0000256" key="6">
    <source>
        <dbReference type="SAM" id="MobiDB-lite"/>
    </source>
</evidence>
<evidence type="ECO:0000256" key="2">
    <source>
        <dbReference type="ARBA" id="ARBA00022475"/>
    </source>
</evidence>
<sequence length="152" mass="15971">MSGAIVGHGSAGHRPNRSTRIRRYSGRVRDSSDRWPRWVYGVGEEPDARFSLANERTFLAWIRTGLALIGAGVALIAVGTLSAEHEPAAALAAGLLIAGGIGCGVTGFVRWAGNERRLRLRAPLPASVMMPVLVAVLVSVGLTALFFALPGG</sequence>
<keyword evidence="3 7" id="KW-0812">Transmembrane</keyword>
<evidence type="ECO:0000313" key="9">
    <source>
        <dbReference type="EMBL" id="QXQ14666.1"/>
    </source>
</evidence>
<dbReference type="Pfam" id="PF02656">
    <property type="entry name" value="DUF202"/>
    <property type="match status" value="1"/>
</dbReference>
<name>A0ABX8SB39_9ACTN</name>
<gene>
    <name evidence="9" type="ORF">KV203_04480</name>
</gene>
<evidence type="ECO:0000259" key="8">
    <source>
        <dbReference type="Pfam" id="PF02656"/>
    </source>
</evidence>
<feature type="transmembrane region" description="Helical" evidence="7">
    <location>
        <begin position="124"/>
        <end position="149"/>
    </location>
</feature>
<keyword evidence="2" id="KW-1003">Cell membrane</keyword>
<accession>A0ABX8SB39</accession>
<feature type="region of interest" description="Disordered" evidence="6">
    <location>
        <begin position="1"/>
        <end position="20"/>
    </location>
</feature>
<comment type="subcellular location">
    <subcellularLocation>
        <location evidence="1">Cell membrane</location>
        <topology evidence="1">Multi-pass membrane protein</topology>
    </subcellularLocation>
</comment>
<organism evidence="9 10">
    <name type="scientific">Skermania pinensis</name>
    <dbReference type="NCBI Taxonomy" id="39122"/>
    <lineage>
        <taxon>Bacteria</taxon>
        <taxon>Bacillati</taxon>
        <taxon>Actinomycetota</taxon>
        <taxon>Actinomycetes</taxon>
        <taxon>Mycobacteriales</taxon>
        <taxon>Gordoniaceae</taxon>
        <taxon>Skermania</taxon>
    </lineage>
</organism>
<dbReference type="InterPro" id="IPR052053">
    <property type="entry name" value="IM_YidH-like"/>
</dbReference>
<keyword evidence="5 7" id="KW-0472">Membrane</keyword>
<evidence type="ECO:0000313" key="10">
    <source>
        <dbReference type="Proteomes" id="UP000887023"/>
    </source>
</evidence>
<evidence type="ECO:0000256" key="5">
    <source>
        <dbReference type="ARBA" id="ARBA00023136"/>
    </source>
</evidence>
<protein>
    <submittedName>
        <fullName evidence="9">DUF202 domain-containing protein</fullName>
    </submittedName>
</protein>
<dbReference type="PANTHER" id="PTHR34187">
    <property type="entry name" value="FGR18P"/>
    <property type="match status" value="1"/>
</dbReference>
<feature type="transmembrane region" description="Helical" evidence="7">
    <location>
        <begin position="88"/>
        <end position="112"/>
    </location>
</feature>
<keyword evidence="4 7" id="KW-1133">Transmembrane helix</keyword>
<reference evidence="9" key="1">
    <citation type="submission" date="2021-07" db="EMBL/GenBank/DDBJ databases">
        <title>Candidatus Kaistella beijingensis sp. nov. isolated from a municipal wastewater treatment plant is involved in sludge foaming.</title>
        <authorList>
            <person name="Song Y."/>
            <person name="Liu S.-J."/>
        </authorList>
    </citation>
    <scope>NUCLEOTIDE SEQUENCE</scope>
    <source>
        <strain evidence="9">DSM 43998</strain>
    </source>
</reference>
<dbReference type="InterPro" id="IPR003807">
    <property type="entry name" value="DUF202"/>
</dbReference>
<dbReference type="EMBL" id="CP079105">
    <property type="protein sequence ID" value="QXQ14666.1"/>
    <property type="molecule type" value="Genomic_DNA"/>
</dbReference>
<evidence type="ECO:0000256" key="3">
    <source>
        <dbReference type="ARBA" id="ARBA00022692"/>
    </source>
</evidence>
<proteinExistence type="predicted"/>
<feature type="domain" description="DUF202" evidence="8">
    <location>
        <begin position="49"/>
        <end position="116"/>
    </location>
</feature>
<dbReference type="Proteomes" id="UP000887023">
    <property type="component" value="Chromosome"/>
</dbReference>
<evidence type="ECO:0000256" key="7">
    <source>
        <dbReference type="SAM" id="Phobius"/>
    </source>
</evidence>